<dbReference type="RefSeq" id="WP_328952701.1">
    <property type="nucleotide sequence ID" value="NZ_CP108110.1"/>
</dbReference>
<keyword evidence="2" id="KW-1185">Reference proteome</keyword>
<dbReference type="InterPro" id="IPR014347">
    <property type="entry name" value="Tautomerase/MIF_sf"/>
</dbReference>
<dbReference type="PANTHER" id="PTHR38460">
    <property type="entry name" value="TAUTOMERASE YOLI-RELATED"/>
    <property type="match status" value="1"/>
</dbReference>
<gene>
    <name evidence="1" type="ORF">OHA16_00795</name>
</gene>
<dbReference type="SUPFAM" id="SSF55331">
    <property type="entry name" value="Tautomerase/MIF"/>
    <property type="match status" value="1"/>
</dbReference>
<accession>A0ABZ1TRL2</accession>
<proteinExistence type="predicted"/>
<organism evidence="1 2">
    <name type="scientific">Kitasatospora purpeofusca</name>
    <dbReference type="NCBI Taxonomy" id="67352"/>
    <lineage>
        <taxon>Bacteria</taxon>
        <taxon>Bacillati</taxon>
        <taxon>Actinomycetota</taxon>
        <taxon>Actinomycetes</taxon>
        <taxon>Kitasatosporales</taxon>
        <taxon>Streptomycetaceae</taxon>
        <taxon>Kitasatospora</taxon>
    </lineage>
</organism>
<sequence>MFDDRHTLLWSMLIEHCTRVFRKASVPMPLVRIDLSATRPPAVRRAIADGVHRALVDAIGIPDGDRFQVVTPHDPEELIFDPNYLDVARRDVVCVQITLVAGRPRGLKLDLYRQITANLTAVGVRPEDVFVMLVENALDNWSVGNGRAQLVDLGAVAGARVEP</sequence>
<evidence type="ECO:0000313" key="2">
    <source>
        <dbReference type="Proteomes" id="UP001432222"/>
    </source>
</evidence>
<protein>
    <submittedName>
        <fullName evidence="1">Tautomerase family protein</fullName>
    </submittedName>
</protein>
<dbReference type="Pfam" id="PF14552">
    <property type="entry name" value="Tautomerase_2"/>
    <property type="match status" value="1"/>
</dbReference>
<dbReference type="PANTHER" id="PTHR38460:SF1">
    <property type="entry name" value="TAUTOMERASE YOLI-RELATED"/>
    <property type="match status" value="1"/>
</dbReference>
<dbReference type="Gene3D" id="3.30.429.10">
    <property type="entry name" value="Macrophage Migration Inhibitory Factor"/>
    <property type="match status" value="1"/>
</dbReference>
<evidence type="ECO:0000313" key="1">
    <source>
        <dbReference type="EMBL" id="WUQ81627.1"/>
    </source>
</evidence>
<dbReference type="InterPro" id="IPR037479">
    <property type="entry name" value="Tauto_MSAD"/>
</dbReference>
<reference evidence="1" key="1">
    <citation type="submission" date="2022-10" db="EMBL/GenBank/DDBJ databases">
        <title>The complete genomes of actinobacterial strains from the NBC collection.</title>
        <authorList>
            <person name="Joergensen T.S."/>
            <person name="Alvarez Arevalo M."/>
            <person name="Sterndorff E.B."/>
            <person name="Faurdal D."/>
            <person name="Vuksanovic O."/>
            <person name="Mourched A.-S."/>
            <person name="Charusanti P."/>
            <person name="Shaw S."/>
            <person name="Blin K."/>
            <person name="Weber T."/>
        </authorList>
    </citation>
    <scope>NUCLEOTIDE SEQUENCE</scope>
    <source>
        <strain evidence="1">NBC_00222</strain>
    </source>
</reference>
<name>A0ABZ1TRL2_9ACTN</name>
<dbReference type="EMBL" id="CP108110">
    <property type="protein sequence ID" value="WUQ81627.1"/>
    <property type="molecule type" value="Genomic_DNA"/>
</dbReference>
<dbReference type="Proteomes" id="UP001432222">
    <property type="component" value="Chromosome"/>
</dbReference>